<evidence type="ECO:0000259" key="9">
    <source>
        <dbReference type="PROSITE" id="PS50893"/>
    </source>
</evidence>
<dbReference type="EMBL" id="CP017305">
    <property type="protein sequence ID" value="AOS83926.1"/>
    <property type="molecule type" value="Genomic_DNA"/>
</dbReference>
<evidence type="ECO:0000256" key="2">
    <source>
        <dbReference type="ARBA" id="ARBA00022692"/>
    </source>
</evidence>
<dbReference type="InterPro" id="IPR011527">
    <property type="entry name" value="ABC1_TM_dom"/>
</dbReference>
<evidence type="ECO:0000256" key="3">
    <source>
        <dbReference type="ARBA" id="ARBA00022741"/>
    </source>
</evidence>
<reference evidence="11" key="1">
    <citation type="submission" date="2016-09" db="EMBL/GenBank/DDBJ databases">
        <title>Genome sequence of Chlorobaculum limnaeum.</title>
        <authorList>
            <person name="Liu Z."/>
            <person name="Tank M."/>
            <person name="Bryant D.A."/>
        </authorList>
    </citation>
    <scope>NUCLEOTIDE SEQUENCE [LARGE SCALE GENOMIC DNA]</scope>
    <source>
        <strain evidence="11">DSM 1677</strain>
    </source>
</reference>
<evidence type="ECO:0000313" key="12">
    <source>
        <dbReference type="Proteomes" id="UP000095185"/>
    </source>
</evidence>
<keyword evidence="4" id="KW-0067">ATP-binding</keyword>
<dbReference type="OrthoDB" id="593815at2"/>
<dbReference type="GO" id="GO:0005524">
    <property type="term" value="F:ATP binding"/>
    <property type="evidence" value="ECO:0007669"/>
    <property type="project" value="UniProtKB-KW"/>
</dbReference>
<dbReference type="NCBIfam" id="TIGR01842">
    <property type="entry name" value="type_I_sec_PrtD"/>
    <property type="match status" value="1"/>
</dbReference>
<feature type="domain" description="ABC transmembrane type-1" evidence="10">
    <location>
        <begin position="24"/>
        <end position="301"/>
    </location>
</feature>
<dbReference type="KEGG" id="clz:BIU88_07050"/>
<dbReference type="InterPro" id="IPR003593">
    <property type="entry name" value="AAA+_ATPase"/>
</dbReference>
<dbReference type="InterPro" id="IPR010128">
    <property type="entry name" value="ATPase_T1SS_PrtD-like"/>
</dbReference>
<gene>
    <name evidence="11" type="ORF">BIU88_07050</name>
</gene>
<dbReference type="SUPFAM" id="SSF90123">
    <property type="entry name" value="ABC transporter transmembrane region"/>
    <property type="match status" value="1"/>
</dbReference>
<accession>A0A1D8CYB8</accession>
<dbReference type="InterPro" id="IPR003439">
    <property type="entry name" value="ABC_transporter-like_ATP-bd"/>
</dbReference>
<dbReference type="Gene3D" id="3.40.50.300">
    <property type="entry name" value="P-loop containing nucleotide triphosphate hydrolases"/>
    <property type="match status" value="1"/>
</dbReference>
<evidence type="ECO:0000256" key="1">
    <source>
        <dbReference type="ARBA" id="ARBA00004651"/>
    </source>
</evidence>
<dbReference type="AlphaFoldDB" id="A0A1D8CYB8"/>
<feature type="domain" description="ABC transporter" evidence="9">
    <location>
        <begin position="332"/>
        <end position="567"/>
    </location>
</feature>
<evidence type="ECO:0000256" key="8">
    <source>
        <dbReference type="SAM" id="Phobius"/>
    </source>
</evidence>
<dbReference type="Proteomes" id="UP000095185">
    <property type="component" value="Chromosome"/>
</dbReference>
<dbReference type="PROSITE" id="PS50929">
    <property type="entry name" value="ABC_TM1F"/>
    <property type="match status" value="1"/>
</dbReference>
<dbReference type="GO" id="GO:0030256">
    <property type="term" value="C:type I protein secretion system complex"/>
    <property type="evidence" value="ECO:0007669"/>
    <property type="project" value="InterPro"/>
</dbReference>
<evidence type="ECO:0000256" key="5">
    <source>
        <dbReference type="ARBA" id="ARBA00022989"/>
    </source>
</evidence>
<dbReference type="RefSeq" id="WP_069809945.1">
    <property type="nucleotide sequence ID" value="NZ_CP017305.1"/>
</dbReference>
<dbReference type="InterPro" id="IPR036640">
    <property type="entry name" value="ABC1_TM_sf"/>
</dbReference>
<dbReference type="Pfam" id="PF00664">
    <property type="entry name" value="ABC_membrane"/>
    <property type="match status" value="1"/>
</dbReference>
<evidence type="ECO:0000313" key="11">
    <source>
        <dbReference type="EMBL" id="AOS83926.1"/>
    </source>
</evidence>
<dbReference type="Gene3D" id="1.20.1560.10">
    <property type="entry name" value="ABC transporter type 1, transmembrane domain"/>
    <property type="match status" value="1"/>
</dbReference>
<dbReference type="PANTHER" id="PTHR24221">
    <property type="entry name" value="ATP-BINDING CASSETTE SUB-FAMILY B"/>
    <property type="match status" value="1"/>
</dbReference>
<dbReference type="STRING" id="274537.BIU88_07050"/>
<dbReference type="GO" id="GO:0030253">
    <property type="term" value="P:protein secretion by the type I secretion system"/>
    <property type="evidence" value="ECO:0007669"/>
    <property type="project" value="InterPro"/>
</dbReference>
<dbReference type="PROSITE" id="PS50893">
    <property type="entry name" value="ABC_TRANSPORTER_2"/>
    <property type="match status" value="1"/>
</dbReference>
<dbReference type="InterPro" id="IPR017871">
    <property type="entry name" value="ABC_transporter-like_CS"/>
</dbReference>
<dbReference type="SUPFAM" id="SSF52540">
    <property type="entry name" value="P-loop containing nucleoside triphosphate hydrolases"/>
    <property type="match status" value="1"/>
</dbReference>
<proteinExistence type="predicted"/>
<dbReference type="SMART" id="SM00382">
    <property type="entry name" value="AAA"/>
    <property type="match status" value="1"/>
</dbReference>
<keyword evidence="6 8" id="KW-0472">Membrane</keyword>
<dbReference type="Pfam" id="PF00005">
    <property type="entry name" value="ABC_tran"/>
    <property type="match status" value="1"/>
</dbReference>
<feature type="compositionally biased region" description="Low complexity" evidence="7">
    <location>
        <begin position="574"/>
        <end position="584"/>
    </location>
</feature>
<evidence type="ECO:0000256" key="7">
    <source>
        <dbReference type="SAM" id="MobiDB-lite"/>
    </source>
</evidence>
<feature type="transmembrane region" description="Helical" evidence="8">
    <location>
        <begin position="146"/>
        <end position="172"/>
    </location>
</feature>
<keyword evidence="2 8" id="KW-0812">Transmembrane</keyword>
<dbReference type="InterPro" id="IPR039421">
    <property type="entry name" value="Type_1_exporter"/>
</dbReference>
<dbReference type="PANTHER" id="PTHR24221:SF248">
    <property type="entry name" value="ABC TRANSPORTER TRANSMEMBRANE REGION"/>
    <property type="match status" value="1"/>
</dbReference>
<keyword evidence="12" id="KW-1185">Reference proteome</keyword>
<name>A0A1D8CYB8_CHLLM</name>
<feature type="transmembrane region" description="Helical" evidence="8">
    <location>
        <begin position="23"/>
        <end position="45"/>
    </location>
</feature>
<dbReference type="GO" id="GO:0005886">
    <property type="term" value="C:plasma membrane"/>
    <property type="evidence" value="ECO:0007669"/>
    <property type="project" value="UniProtKB-SubCell"/>
</dbReference>
<feature type="transmembrane region" description="Helical" evidence="8">
    <location>
        <begin position="57"/>
        <end position="77"/>
    </location>
</feature>
<keyword evidence="3" id="KW-0547">Nucleotide-binding</keyword>
<comment type="subcellular location">
    <subcellularLocation>
        <location evidence="1">Cell membrane</location>
        <topology evidence="1">Multi-pass membrane protein</topology>
    </subcellularLocation>
</comment>
<feature type="region of interest" description="Disordered" evidence="7">
    <location>
        <begin position="564"/>
        <end position="584"/>
    </location>
</feature>
<dbReference type="PROSITE" id="PS00211">
    <property type="entry name" value="ABC_TRANSPORTER_1"/>
    <property type="match status" value="1"/>
</dbReference>
<organism evidence="11 12">
    <name type="scientific">Chlorobaculum limnaeum</name>
    <dbReference type="NCBI Taxonomy" id="274537"/>
    <lineage>
        <taxon>Bacteria</taxon>
        <taxon>Pseudomonadati</taxon>
        <taxon>Chlorobiota</taxon>
        <taxon>Chlorobiia</taxon>
        <taxon>Chlorobiales</taxon>
        <taxon>Chlorobiaceae</taxon>
        <taxon>Chlorobaculum</taxon>
    </lineage>
</organism>
<dbReference type="GO" id="GO:0140359">
    <property type="term" value="F:ABC-type transporter activity"/>
    <property type="evidence" value="ECO:0007669"/>
    <property type="project" value="InterPro"/>
</dbReference>
<dbReference type="GO" id="GO:0034040">
    <property type="term" value="F:ATPase-coupled lipid transmembrane transporter activity"/>
    <property type="evidence" value="ECO:0007669"/>
    <property type="project" value="TreeGrafter"/>
</dbReference>
<dbReference type="InterPro" id="IPR027417">
    <property type="entry name" value="P-loop_NTPase"/>
</dbReference>
<evidence type="ECO:0000259" key="10">
    <source>
        <dbReference type="PROSITE" id="PS50929"/>
    </source>
</evidence>
<dbReference type="GO" id="GO:0016887">
    <property type="term" value="F:ATP hydrolysis activity"/>
    <property type="evidence" value="ECO:0007669"/>
    <property type="project" value="InterPro"/>
</dbReference>
<dbReference type="CDD" id="cd03246">
    <property type="entry name" value="ABCC_Protease_Secretion"/>
    <property type="match status" value="1"/>
</dbReference>
<keyword evidence="5 8" id="KW-1133">Transmembrane helix</keyword>
<protein>
    <submittedName>
        <fullName evidence="11">Peptidase</fullName>
    </submittedName>
</protein>
<evidence type="ECO:0000256" key="4">
    <source>
        <dbReference type="ARBA" id="ARBA00022840"/>
    </source>
</evidence>
<evidence type="ECO:0000256" key="6">
    <source>
        <dbReference type="ARBA" id="ARBA00023136"/>
    </source>
</evidence>
<sequence>MTPGSFFDRSELTRHLWSFRKEFLWVGFFSMIANLLLLTPTLYMLQLYDRVLKGRSELTLIVVTLLMVLFYAIMVVAEWLRSRLLVRGGVKMDEAMNAIVFNASFAKNLKRAGANPAEAIGDLTVIRQFLTGNGIFAFFDTPWTPIYIAVIFLLHPFLGWISMLFCVIQLVVAWSSHKTTVDDIERASKAGGESNAWFSSKLRNIEPVHAMGMSGSLRQRWLDLHERSLAENGHAQHKQQRQQAISKFIRYTMQSLTLGAGALMVIDGKMTIGGMIAANVLMSRALQPLDLLIVAWKPFIQARDAFFRLERLFSDFPELAAKPSRLAPQGDVRIDSLVATAPGRAEPILQGLDASFAAGTVTAIIGPSGSGKSTLARCLVGAWPDASGGVLYDEEPIQSWNSEELGSHIGYLPQDIELFEGTIAENISRFGEADPARVIEAAERTGIHEAILRFPNGYNSQIGESGALLSGGQRQRVGLARAMYGNPSVLVLDEPNSNLDDAGERALSQAVGQLKQSGKTVFLITHRHNILSVADRILALRDGRIEHFGPREGVLDVMRAQDAARNGNGHASANQNGQGKQNGQ</sequence>